<dbReference type="GO" id="GO:0004674">
    <property type="term" value="F:protein serine/threonine kinase activity"/>
    <property type="evidence" value="ECO:0007669"/>
    <property type="project" value="UniProtKB-KW"/>
</dbReference>
<keyword evidence="11" id="KW-1185">Reference proteome</keyword>
<evidence type="ECO:0000313" key="11">
    <source>
        <dbReference type="Proteomes" id="UP001179952"/>
    </source>
</evidence>
<dbReference type="Proteomes" id="UP001179952">
    <property type="component" value="Unassembled WGS sequence"/>
</dbReference>
<feature type="chain" id="PRO_5043855048" evidence="9">
    <location>
        <begin position="20"/>
        <end position="196"/>
    </location>
</feature>
<comment type="caution">
    <text evidence="10">The sequence shown here is derived from an EMBL/GenBank/DDBJ whole genome shotgun (WGS) entry which is preliminary data.</text>
</comment>
<name>A0AAV9BSS6_ACOGR</name>
<comment type="subcellular location">
    <subcellularLocation>
        <location evidence="1">Membrane</location>
        <topology evidence="1">Single-pass type I membrane protein</topology>
    </subcellularLocation>
</comment>
<keyword evidence="3 8" id="KW-0812">Transmembrane</keyword>
<feature type="transmembrane region" description="Helical" evidence="8">
    <location>
        <begin position="55"/>
        <end position="74"/>
    </location>
</feature>
<dbReference type="PANTHER" id="PTHR27009">
    <property type="entry name" value="RUST RESISTANCE KINASE LR10-RELATED"/>
    <property type="match status" value="1"/>
</dbReference>
<evidence type="ECO:0000256" key="1">
    <source>
        <dbReference type="ARBA" id="ARBA00004479"/>
    </source>
</evidence>
<keyword evidence="6 8" id="KW-0472">Membrane</keyword>
<dbReference type="InterPro" id="IPR045874">
    <property type="entry name" value="LRK10/LRL21-25-like"/>
</dbReference>
<sequence length="196" mass="22223">MSLFLAIFIIFHLLHSTKGQTDDDFFKICPPKKCGDEGPLIRFPFRLDSQPRSCTSVGAILILFSILVVIIYITKRSEKEKELRLKIEAFLAGYNTTKLTRYTLTDLKKITKKDPTVENASEVYFPEWAYDKLARGEDLEEVVEVGGNDEETAKKLVIVALWCVQCNPADRPCMSRVINMLEGDLQSLSMPPNPFA</sequence>
<organism evidence="10 11">
    <name type="scientific">Acorus gramineus</name>
    <name type="common">Dwarf sweet flag</name>
    <dbReference type="NCBI Taxonomy" id="55184"/>
    <lineage>
        <taxon>Eukaryota</taxon>
        <taxon>Viridiplantae</taxon>
        <taxon>Streptophyta</taxon>
        <taxon>Embryophyta</taxon>
        <taxon>Tracheophyta</taxon>
        <taxon>Spermatophyta</taxon>
        <taxon>Magnoliopsida</taxon>
        <taxon>Liliopsida</taxon>
        <taxon>Acoraceae</taxon>
        <taxon>Acorus</taxon>
    </lineage>
</organism>
<keyword evidence="10" id="KW-0808">Transferase</keyword>
<keyword evidence="10" id="KW-0418">Kinase</keyword>
<evidence type="ECO:0000256" key="4">
    <source>
        <dbReference type="ARBA" id="ARBA00022729"/>
    </source>
</evidence>
<keyword evidence="2" id="KW-0723">Serine/threonine-protein kinase</keyword>
<keyword evidence="5 8" id="KW-1133">Transmembrane helix</keyword>
<keyword evidence="7" id="KW-0325">Glycoprotein</keyword>
<keyword evidence="10" id="KW-0675">Receptor</keyword>
<feature type="signal peptide" evidence="9">
    <location>
        <begin position="1"/>
        <end position="19"/>
    </location>
</feature>
<reference evidence="10" key="1">
    <citation type="journal article" date="2023" name="Nat. Commun.">
        <title>Diploid and tetraploid genomes of Acorus and the evolution of monocots.</title>
        <authorList>
            <person name="Ma L."/>
            <person name="Liu K.W."/>
            <person name="Li Z."/>
            <person name="Hsiao Y.Y."/>
            <person name="Qi Y."/>
            <person name="Fu T."/>
            <person name="Tang G.D."/>
            <person name="Zhang D."/>
            <person name="Sun W.H."/>
            <person name="Liu D.K."/>
            <person name="Li Y."/>
            <person name="Chen G.Z."/>
            <person name="Liu X.D."/>
            <person name="Liao X.Y."/>
            <person name="Jiang Y.T."/>
            <person name="Yu X."/>
            <person name="Hao Y."/>
            <person name="Huang J."/>
            <person name="Zhao X.W."/>
            <person name="Ke S."/>
            <person name="Chen Y.Y."/>
            <person name="Wu W.L."/>
            <person name="Hsu J.L."/>
            <person name="Lin Y.F."/>
            <person name="Huang M.D."/>
            <person name="Li C.Y."/>
            <person name="Huang L."/>
            <person name="Wang Z.W."/>
            <person name="Zhao X."/>
            <person name="Zhong W.Y."/>
            <person name="Peng D.H."/>
            <person name="Ahmad S."/>
            <person name="Lan S."/>
            <person name="Zhang J.S."/>
            <person name="Tsai W.C."/>
            <person name="Van de Peer Y."/>
            <person name="Liu Z.J."/>
        </authorList>
    </citation>
    <scope>NUCLEOTIDE SEQUENCE</scope>
    <source>
        <strain evidence="10">SCP</strain>
    </source>
</reference>
<reference evidence="10" key="2">
    <citation type="submission" date="2023-06" db="EMBL/GenBank/DDBJ databases">
        <authorList>
            <person name="Ma L."/>
            <person name="Liu K.-W."/>
            <person name="Li Z."/>
            <person name="Hsiao Y.-Y."/>
            <person name="Qi Y."/>
            <person name="Fu T."/>
            <person name="Tang G."/>
            <person name="Zhang D."/>
            <person name="Sun W.-H."/>
            <person name="Liu D.-K."/>
            <person name="Li Y."/>
            <person name="Chen G.-Z."/>
            <person name="Liu X.-D."/>
            <person name="Liao X.-Y."/>
            <person name="Jiang Y.-T."/>
            <person name="Yu X."/>
            <person name="Hao Y."/>
            <person name="Huang J."/>
            <person name="Zhao X.-W."/>
            <person name="Ke S."/>
            <person name="Chen Y.-Y."/>
            <person name="Wu W.-L."/>
            <person name="Hsu J.-L."/>
            <person name="Lin Y.-F."/>
            <person name="Huang M.-D."/>
            <person name="Li C.-Y."/>
            <person name="Huang L."/>
            <person name="Wang Z.-W."/>
            <person name="Zhao X."/>
            <person name="Zhong W.-Y."/>
            <person name="Peng D.-H."/>
            <person name="Ahmad S."/>
            <person name="Lan S."/>
            <person name="Zhang J.-S."/>
            <person name="Tsai W.-C."/>
            <person name="Van De Peer Y."/>
            <person name="Liu Z.-J."/>
        </authorList>
    </citation>
    <scope>NUCLEOTIDE SEQUENCE</scope>
    <source>
        <strain evidence="10">SCP</strain>
        <tissue evidence="10">Leaves</tissue>
    </source>
</reference>
<accession>A0AAV9BSS6</accession>
<evidence type="ECO:0000256" key="3">
    <source>
        <dbReference type="ARBA" id="ARBA00022692"/>
    </source>
</evidence>
<evidence type="ECO:0000313" key="10">
    <source>
        <dbReference type="EMBL" id="KAK1279466.1"/>
    </source>
</evidence>
<dbReference type="AlphaFoldDB" id="A0AAV9BSS6"/>
<evidence type="ECO:0000256" key="5">
    <source>
        <dbReference type="ARBA" id="ARBA00022989"/>
    </source>
</evidence>
<gene>
    <name evidence="10" type="ORF">QJS04_geneDACA002941</name>
</gene>
<protein>
    <submittedName>
        <fullName evidence="10">Receptor-like protein kinase</fullName>
    </submittedName>
</protein>
<evidence type="ECO:0000256" key="7">
    <source>
        <dbReference type="ARBA" id="ARBA00023180"/>
    </source>
</evidence>
<dbReference type="Gene3D" id="1.10.510.10">
    <property type="entry name" value="Transferase(Phosphotransferase) domain 1"/>
    <property type="match status" value="1"/>
</dbReference>
<evidence type="ECO:0000256" key="8">
    <source>
        <dbReference type="SAM" id="Phobius"/>
    </source>
</evidence>
<dbReference type="GO" id="GO:0016020">
    <property type="term" value="C:membrane"/>
    <property type="evidence" value="ECO:0007669"/>
    <property type="project" value="UniProtKB-SubCell"/>
</dbReference>
<evidence type="ECO:0000256" key="9">
    <source>
        <dbReference type="SAM" id="SignalP"/>
    </source>
</evidence>
<evidence type="ECO:0000256" key="6">
    <source>
        <dbReference type="ARBA" id="ARBA00023136"/>
    </source>
</evidence>
<keyword evidence="4 9" id="KW-0732">Signal</keyword>
<proteinExistence type="predicted"/>
<evidence type="ECO:0000256" key="2">
    <source>
        <dbReference type="ARBA" id="ARBA00022527"/>
    </source>
</evidence>
<dbReference type="EMBL" id="JAUJYN010000001">
    <property type="protein sequence ID" value="KAK1279466.1"/>
    <property type="molecule type" value="Genomic_DNA"/>
</dbReference>